<feature type="transmembrane region" description="Helical" evidence="2">
    <location>
        <begin position="341"/>
        <end position="363"/>
    </location>
</feature>
<keyword evidence="2" id="KW-0812">Transmembrane</keyword>
<feature type="transmembrane region" description="Helical" evidence="2">
    <location>
        <begin position="165"/>
        <end position="181"/>
    </location>
</feature>
<sequence length="470" mass="46151">MVSCTAIPAAVLTIPNTMAYAVPAAAAELALTGPQAVELVRAGGLALPALLLAVPPAALAARRMPPGLLLLIGLALMFGGGLAARYAGAIPVAAAARAVQGAGAGAVLPASLVLAWSCGRRLPTALWAGVLAAALMLAMPLRLLAVPAARPDVADGWRAVLEPSYWVLGAVLAAAVALLPARARPRGPLPALRHTERTQLLLPMVPVGGFAVLAVMTTYGWSPGAQLLVGVIGLLALLGLAVVGSRDATTGSPLGFAVVALTAGALTLPVVAPLAGLAALPVGPRGIPPAPFVAGAAAAVVGALAATLIDDDGARRAILAGHGLALGGVCLLLGVDPLAGPWALTAPLVPLGAGIGLALAAALRGTGLAPALFGLVLCLPAVLIGQLVVLSLQSGQIQWLGTSVASHDLVYALTAGYRMWLAVAGVLAVVLAGAAVASGRHRRDPATAGRARSCTVGIGGEPGTPAGPAR</sequence>
<feature type="transmembrane region" description="Helical" evidence="2">
    <location>
        <begin position="292"/>
        <end position="310"/>
    </location>
</feature>
<feature type="transmembrane region" description="Helical" evidence="2">
    <location>
        <begin position="227"/>
        <end position="244"/>
    </location>
</feature>
<protein>
    <recommendedName>
        <fullName evidence="5">MFS transporter</fullName>
    </recommendedName>
</protein>
<feature type="transmembrane region" description="Helical" evidence="2">
    <location>
        <begin position="256"/>
        <end position="280"/>
    </location>
</feature>
<organism evidence="3 4">
    <name type="scientific">Actinomadura craniellae</name>
    <dbReference type="NCBI Taxonomy" id="2231787"/>
    <lineage>
        <taxon>Bacteria</taxon>
        <taxon>Bacillati</taxon>
        <taxon>Actinomycetota</taxon>
        <taxon>Actinomycetes</taxon>
        <taxon>Streptosporangiales</taxon>
        <taxon>Thermomonosporaceae</taxon>
        <taxon>Actinomadura</taxon>
    </lineage>
</organism>
<comment type="caution">
    <text evidence="3">The sequence shown here is derived from an EMBL/GenBank/DDBJ whole genome shotgun (WGS) entry which is preliminary data.</text>
</comment>
<gene>
    <name evidence="3" type="ORF">DPM19_34185</name>
</gene>
<feature type="transmembrane region" description="Helical" evidence="2">
    <location>
        <begin position="125"/>
        <end position="145"/>
    </location>
</feature>
<keyword evidence="2" id="KW-1133">Transmembrane helix</keyword>
<evidence type="ECO:0000256" key="1">
    <source>
        <dbReference type="SAM" id="MobiDB-lite"/>
    </source>
</evidence>
<evidence type="ECO:0000256" key="2">
    <source>
        <dbReference type="SAM" id="Phobius"/>
    </source>
</evidence>
<feature type="region of interest" description="Disordered" evidence="1">
    <location>
        <begin position="445"/>
        <end position="470"/>
    </location>
</feature>
<evidence type="ECO:0000313" key="3">
    <source>
        <dbReference type="EMBL" id="RAY10705.1"/>
    </source>
</evidence>
<evidence type="ECO:0008006" key="5">
    <source>
        <dbReference type="Google" id="ProtNLM"/>
    </source>
</evidence>
<feature type="transmembrane region" description="Helical" evidence="2">
    <location>
        <begin position="417"/>
        <end position="437"/>
    </location>
</feature>
<evidence type="ECO:0000313" key="4">
    <source>
        <dbReference type="Proteomes" id="UP000251891"/>
    </source>
</evidence>
<keyword evidence="2" id="KW-0472">Membrane</keyword>
<proteinExistence type="predicted"/>
<name>A0A365GV84_9ACTN</name>
<dbReference type="Proteomes" id="UP000251891">
    <property type="component" value="Unassembled WGS sequence"/>
</dbReference>
<reference evidence="3 4" key="1">
    <citation type="submission" date="2018-06" db="EMBL/GenBank/DDBJ databases">
        <title>Actinomadura craniellae sp. nov. isolated from marine sponge Craniella sp.</title>
        <authorList>
            <person name="Li L."/>
            <person name="Xu Q.H."/>
            <person name="Lin H.W."/>
            <person name="Lu Y.H."/>
        </authorList>
    </citation>
    <scope>NUCLEOTIDE SEQUENCE [LARGE SCALE GENOMIC DNA]</scope>
    <source>
        <strain evidence="3 4">LHW63021</strain>
    </source>
</reference>
<dbReference type="AlphaFoldDB" id="A0A365GV84"/>
<accession>A0A365GV84</accession>
<feature type="transmembrane region" description="Helical" evidence="2">
    <location>
        <begin position="99"/>
        <end position="118"/>
    </location>
</feature>
<feature type="transmembrane region" description="Helical" evidence="2">
    <location>
        <begin position="68"/>
        <end position="87"/>
    </location>
</feature>
<feature type="transmembrane region" description="Helical" evidence="2">
    <location>
        <begin position="201"/>
        <end position="221"/>
    </location>
</feature>
<keyword evidence="4" id="KW-1185">Reference proteome</keyword>
<feature type="transmembrane region" description="Helical" evidence="2">
    <location>
        <begin position="370"/>
        <end position="392"/>
    </location>
</feature>
<dbReference type="EMBL" id="QLYX01000026">
    <property type="protein sequence ID" value="RAY10705.1"/>
    <property type="molecule type" value="Genomic_DNA"/>
</dbReference>
<feature type="transmembrane region" description="Helical" evidence="2">
    <location>
        <begin position="317"/>
        <end position="335"/>
    </location>
</feature>
<feature type="transmembrane region" description="Helical" evidence="2">
    <location>
        <begin position="42"/>
        <end position="61"/>
    </location>
</feature>